<reference evidence="4 5" key="1">
    <citation type="submission" date="2024-02" db="EMBL/GenBank/DDBJ databases">
        <title>Marinospirillum sp. MEB 164 isolated from Lonar lake sediment.</title>
        <authorList>
            <person name="Joshi A."/>
            <person name="Thite S."/>
        </authorList>
    </citation>
    <scope>NUCLEOTIDE SEQUENCE [LARGE SCALE GENOMIC DNA]</scope>
    <source>
        <strain evidence="4 5">MEB164</strain>
    </source>
</reference>
<dbReference type="Gene3D" id="2.40.10.410">
    <property type="entry name" value="FlgT, C-terminal domain"/>
    <property type="match status" value="1"/>
</dbReference>
<dbReference type="InterPro" id="IPR032386">
    <property type="entry name" value="FlgT_M"/>
</dbReference>
<protein>
    <submittedName>
        <fullName evidence="4">Flagellar assembly protein T N-terminal domain-containing protein</fullName>
    </submittedName>
</protein>
<evidence type="ECO:0000313" key="5">
    <source>
        <dbReference type="Proteomes" id="UP001621714"/>
    </source>
</evidence>
<sequence>MPRSVLSKLVVFLLLVVLGWPAHAYWVEATGTAVVQHQDLVAARRAAIRDALRQASFQGALHINGYQAMSRGEVHTDQLSINTQSSISEMQILEERIQQGMMLVRVRARIESSGQCEGGNYANGYRRSLAISQFHLERPLSANMGALHDISERLPRELLQRLQNEERLRVLDAVRFQLYADQSSIPTTVNDQGRLTTAVDTATRLGAQYVLTGVVRSLDLLHPDLASERPVLAGLYERTRYRGERFAREFQVDLFIHDGFSGELITSRRYTTTGNWTENRTERVGFATPRFWEIDFGQKVDELVEQMVADLHVQVGCQPFMARITRTDNRHIYIDAGSDAGLQPGDTLSVYRLNTFYDQTQRPFTELVPVDLTLSLERIQPNFARGRLGALPEMLNIQVGDLVIAW</sequence>
<dbReference type="InterPro" id="IPR038165">
    <property type="entry name" value="FlgT_C_sf"/>
</dbReference>
<dbReference type="RefSeq" id="WP_405338235.1">
    <property type="nucleotide sequence ID" value="NZ_JBANFI010000003.1"/>
</dbReference>
<dbReference type="EMBL" id="JBANFI010000003">
    <property type="protein sequence ID" value="MFK7160482.1"/>
    <property type="molecule type" value="Genomic_DNA"/>
</dbReference>
<evidence type="ECO:0000259" key="2">
    <source>
        <dbReference type="Pfam" id="PF16539"/>
    </source>
</evidence>
<comment type="caution">
    <text evidence="4">The sequence shown here is derived from an EMBL/GenBank/DDBJ whole genome shotgun (WGS) entry which is preliminary data.</text>
</comment>
<feature type="domain" description="Flagellar assembly protein T N-terminal" evidence="3">
    <location>
        <begin position="26"/>
        <end position="110"/>
    </location>
</feature>
<dbReference type="InterPro" id="IPR038180">
    <property type="entry name" value="FlgT_N_sf"/>
</dbReference>
<gene>
    <name evidence="4" type="ORF">V6U78_05470</name>
</gene>
<dbReference type="InterPro" id="IPR032388">
    <property type="entry name" value="FlgT_C"/>
</dbReference>
<keyword evidence="4" id="KW-0969">Cilium</keyword>
<name>A0ABW8PYM2_9GAMM</name>
<evidence type="ECO:0000259" key="1">
    <source>
        <dbReference type="Pfam" id="PF16538"/>
    </source>
</evidence>
<dbReference type="Pfam" id="PF16548">
    <property type="entry name" value="FlgT_N"/>
    <property type="match status" value="1"/>
</dbReference>
<dbReference type="Gene3D" id="3.40.50.10610">
    <property type="entry name" value="ABC-type transport auxiliary lipoprotein component"/>
    <property type="match status" value="1"/>
</dbReference>
<organism evidence="4 5">
    <name type="scientific">Marinospirillum alkalitolerans</name>
    <dbReference type="NCBI Taxonomy" id="3123374"/>
    <lineage>
        <taxon>Bacteria</taxon>
        <taxon>Pseudomonadati</taxon>
        <taxon>Pseudomonadota</taxon>
        <taxon>Gammaproteobacteria</taxon>
        <taxon>Oceanospirillales</taxon>
        <taxon>Oceanospirillaceae</taxon>
        <taxon>Marinospirillum</taxon>
    </lineage>
</organism>
<proteinExistence type="predicted"/>
<accession>A0ABW8PYM2</accession>
<dbReference type="Gene3D" id="3.30.1660.40">
    <property type="entry name" value="FlgT, N-terminal domain"/>
    <property type="match status" value="1"/>
</dbReference>
<feature type="domain" description="Flagellar assembly protein T middle" evidence="2">
    <location>
        <begin position="122"/>
        <end position="285"/>
    </location>
</feature>
<evidence type="ECO:0000259" key="3">
    <source>
        <dbReference type="Pfam" id="PF16548"/>
    </source>
</evidence>
<keyword evidence="4" id="KW-0966">Cell projection</keyword>
<feature type="domain" description="Flagellar assembly protein T C-terminal" evidence="1">
    <location>
        <begin position="330"/>
        <end position="404"/>
    </location>
</feature>
<keyword evidence="4" id="KW-0282">Flagellum</keyword>
<dbReference type="InterPro" id="IPR032370">
    <property type="entry name" value="FlgT_N"/>
</dbReference>
<keyword evidence="5" id="KW-1185">Reference proteome</keyword>
<evidence type="ECO:0000313" key="4">
    <source>
        <dbReference type="EMBL" id="MFK7160482.1"/>
    </source>
</evidence>
<dbReference type="Proteomes" id="UP001621714">
    <property type="component" value="Unassembled WGS sequence"/>
</dbReference>
<dbReference type="Pfam" id="PF16538">
    <property type="entry name" value="FlgT_C"/>
    <property type="match status" value="1"/>
</dbReference>
<dbReference type="Pfam" id="PF16539">
    <property type="entry name" value="FlgT_M"/>
    <property type="match status" value="1"/>
</dbReference>